<keyword evidence="3" id="KW-1185">Reference proteome</keyword>
<dbReference type="AlphaFoldDB" id="A0A673UFA4"/>
<sequence>LSGAESRSTPRPDGPPEPCPPGGGAWSYPAPLCFGIRTRYPLPGPFRRQSRVHAGRPVFSSCARGGGPRAYGPGVGMPEGPSVRKFHHLVSPFVGQQVVKTGGSSKKLNPASFQSLWLQDNQDSALASHPLRSLACLL</sequence>
<protein>
    <submittedName>
        <fullName evidence="2">Nei like DNA glycosylase 2</fullName>
    </submittedName>
</protein>
<dbReference type="Ensembl" id="ENSSSUT00005022820.1">
    <property type="protein sequence ID" value="ENSSSUP00005019950.1"/>
    <property type="gene ID" value="ENSSSUG00005012951.1"/>
</dbReference>
<name>A0A673UFA4_SURSU</name>
<reference evidence="2 3" key="1">
    <citation type="submission" date="2019-05" db="EMBL/GenBank/DDBJ databases">
        <title>A Chromosome-scale Meerkat (S. suricatta) Genome Assembly.</title>
        <authorList>
            <person name="Dudchenko O."/>
            <person name="Lieberman Aiden E."/>
            <person name="Tung J."/>
            <person name="Barreiro L.B."/>
            <person name="Clutton-Brock T.H."/>
        </authorList>
    </citation>
    <scope>NUCLEOTIDE SEQUENCE [LARGE SCALE GENOMIC DNA]</scope>
</reference>
<feature type="compositionally biased region" description="Pro residues" evidence="1">
    <location>
        <begin position="12"/>
        <end position="21"/>
    </location>
</feature>
<feature type="region of interest" description="Disordered" evidence="1">
    <location>
        <begin position="1"/>
        <end position="23"/>
    </location>
</feature>
<accession>A0A673UFA4</accession>
<gene>
    <name evidence="2" type="primary">NEIL2</name>
</gene>
<evidence type="ECO:0000313" key="3">
    <source>
        <dbReference type="Proteomes" id="UP000472268"/>
    </source>
</evidence>
<reference evidence="2" key="2">
    <citation type="submission" date="2025-08" db="UniProtKB">
        <authorList>
            <consortium name="Ensembl"/>
        </authorList>
    </citation>
    <scope>IDENTIFICATION</scope>
</reference>
<organism evidence="2 3">
    <name type="scientific">Suricata suricatta</name>
    <name type="common">Meerkat</name>
    <dbReference type="NCBI Taxonomy" id="37032"/>
    <lineage>
        <taxon>Eukaryota</taxon>
        <taxon>Metazoa</taxon>
        <taxon>Chordata</taxon>
        <taxon>Craniata</taxon>
        <taxon>Vertebrata</taxon>
        <taxon>Euteleostomi</taxon>
        <taxon>Mammalia</taxon>
        <taxon>Eutheria</taxon>
        <taxon>Laurasiatheria</taxon>
        <taxon>Carnivora</taxon>
        <taxon>Feliformia</taxon>
        <taxon>Herpestidae</taxon>
        <taxon>Suricata</taxon>
    </lineage>
</organism>
<evidence type="ECO:0000313" key="2">
    <source>
        <dbReference type="Ensembl" id="ENSSSUP00005019950.1"/>
    </source>
</evidence>
<dbReference type="Proteomes" id="UP000472268">
    <property type="component" value="Chromosome 1"/>
</dbReference>
<proteinExistence type="predicted"/>
<reference evidence="2" key="3">
    <citation type="submission" date="2025-09" db="UniProtKB">
        <authorList>
            <consortium name="Ensembl"/>
        </authorList>
    </citation>
    <scope>IDENTIFICATION</scope>
</reference>
<evidence type="ECO:0000256" key="1">
    <source>
        <dbReference type="SAM" id="MobiDB-lite"/>
    </source>
</evidence>